<dbReference type="CDD" id="cd07067">
    <property type="entry name" value="HP_PGM_like"/>
    <property type="match status" value="1"/>
</dbReference>
<dbReference type="PANTHER" id="PTHR48100">
    <property type="entry name" value="BROAD-SPECIFICITY PHOSPHATASE YOR283W-RELATED"/>
    <property type="match status" value="1"/>
</dbReference>
<dbReference type="GO" id="GO:0043755">
    <property type="term" value="F:alpha-ribazole phosphatase activity"/>
    <property type="evidence" value="ECO:0007669"/>
    <property type="project" value="UniProtKB-UniRule"/>
</dbReference>
<comment type="caution">
    <text evidence="2">The sequence shown here is derived from an EMBL/GenBank/DDBJ whole genome shotgun (WGS) entry which is preliminary data.</text>
</comment>
<name>A0A327W8W2_9BACT</name>
<dbReference type="GO" id="GO:0005737">
    <property type="term" value="C:cytoplasm"/>
    <property type="evidence" value="ECO:0007669"/>
    <property type="project" value="TreeGrafter"/>
</dbReference>
<dbReference type="PANTHER" id="PTHR48100:SF1">
    <property type="entry name" value="HISTIDINE PHOSPHATASE FAMILY PROTEIN-RELATED"/>
    <property type="match status" value="1"/>
</dbReference>
<sequence>MFLYFGMEIYLIRHTTPAVERGICYGFSDIDVAPTFESEAARIKGLMPTKPMDVYASPLQRCSKLATYLYGSGFTTDRRLMELNFGDWEMQRWEDMGPDALQKWMDDFVYTRVPNGESYEDLYQRALEMLNEVISKGRDAVLVTHSGIIRALLAHVSGTPLEKSFDRRTEYGRIACLEAENNQIEIVFYNS</sequence>
<dbReference type="InterPro" id="IPR050275">
    <property type="entry name" value="PGM_Phosphatase"/>
</dbReference>
<dbReference type="AlphaFoldDB" id="A0A327W8W2"/>
<dbReference type="SUPFAM" id="SSF53254">
    <property type="entry name" value="Phosphoglycerate mutase-like"/>
    <property type="match status" value="1"/>
</dbReference>
<evidence type="ECO:0000256" key="1">
    <source>
        <dbReference type="NCBIfam" id="TIGR03162"/>
    </source>
</evidence>
<organism evidence="2 3">
    <name type="scientific">Chitinophaga dinghuensis</name>
    <dbReference type="NCBI Taxonomy" id="1539050"/>
    <lineage>
        <taxon>Bacteria</taxon>
        <taxon>Pseudomonadati</taxon>
        <taxon>Bacteroidota</taxon>
        <taxon>Chitinophagia</taxon>
        <taxon>Chitinophagales</taxon>
        <taxon>Chitinophagaceae</taxon>
        <taxon>Chitinophaga</taxon>
    </lineage>
</organism>
<dbReference type="GO" id="GO:0009236">
    <property type="term" value="P:cobalamin biosynthetic process"/>
    <property type="evidence" value="ECO:0007669"/>
    <property type="project" value="UniProtKB-UniRule"/>
</dbReference>
<dbReference type="SMART" id="SM00855">
    <property type="entry name" value="PGAM"/>
    <property type="match status" value="1"/>
</dbReference>
<accession>A0A327W8W2</accession>
<dbReference type="Proteomes" id="UP000249819">
    <property type="component" value="Unassembled WGS sequence"/>
</dbReference>
<dbReference type="EMBL" id="QLMA01000002">
    <property type="protein sequence ID" value="RAJ85833.1"/>
    <property type="molecule type" value="Genomic_DNA"/>
</dbReference>
<dbReference type="EC" id="3.1.3.73" evidence="1"/>
<proteinExistence type="predicted"/>
<dbReference type="Pfam" id="PF00300">
    <property type="entry name" value="His_Phos_1"/>
    <property type="match status" value="1"/>
</dbReference>
<gene>
    <name evidence="2" type="ORF">CLV59_102539</name>
</gene>
<dbReference type="NCBIfam" id="TIGR03162">
    <property type="entry name" value="ribazole_cobC"/>
    <property type="match status" value="1"/>
</dbReference>
<protein>
    <recommendedName>
        <fullName evidence="1">Alpha-ribazole phosphatase</fullName>
        <ecNumber evidence="1">3.1.3.73</ecNumber>
    </recommendedName>
</protein>
<dbReference type="InterPro" id="IPR013078">
    <property type="entry name" value="His_Pase_superF_clade-1"/>
</dbReference>
<evidence type="ECO:0000313" key="3">
    <source>
        <dbReference type="Proteomes" id="UP000249819"/>
    </source>
</evidence>
<dbReference type="InterPro" id="IPR017578">
    <property type="entry name" value="Ribazole_CobC"/>
</dbReference>
<evidence type="ECO:0000313" key="2">
    <source>
        <dbReference type="EMBL" id="RAJ85833.1"/>
    </source>
</evidence>
<reference evidence="2 3" key="1">
    <citation type="submission" date="2018-06" db="EMBL/GenBank/DDBJ databases">
        <title>Genomic Encyclopedia of Archaeal and Bacterial Type Strains, Phase II (KMG-II): from individual species to whole genera.</title>
        <authorList>
            <person name="Goeker M."/>
        </authorList>
    </citation>
    <scope>NUCLEOTIDE SEQUENCE [LARGE SCALE GENOMIC DNA]</scope>
    <source>
        <strain evidence="2 3">DSM 29821</strain>
    </source>
</reference>
<keyword evidence="3" id="KW-1185">Reference proteome</keyword>
<dbReference type="InterPro" id="IPR029033">
    <property type="entry name" value="His_PPase_superfam"/>
</dbReference>
<dbReference type="Gene3D" id="3.40.50.1240">
    <property type="entry name" value="Phosphoglycerate mutase-like"/>
    <property type="match status" value="1"/>
</dbReference>